<feature type="site" description="Lowers pKa of active site Tyr" evidence="4">
    <location>
        <position position="72"/>
    </location>
</feature>
<dbReference type="KEGG" id="mpp:MICPUCDRAFT_16552"/>
<evidence type="ECO:0000256" key="3">
    <source>
        <dbReference type="PIRSR" id="PIRSR000097-2"/>
    </source>
</evidence>
<dbReference type="InterPro" id="IPR020471">
    <property type="entry name" value="AKR"/>
</dbReference>
<evidence type="ECO:0000259" key="5">
    <source>
        <dbReference type="Pfam" id="PF00248"/>
    </source>
</evidence>
<dbReference type="Gene3D" id="3.20.20.100">
    <property type="entry name" value="NADP-dependent oxidoreductase domain"/>
    <property type="match status" value="1"/>
</dbReference>
<feature type="active site" description="Proton donor" evidence="2">
    <location>
        <position position="43"/>
    </location>
</feature>
<dbReference type="RefSeq" id="XP_003057989.1">
    <property type="nucleotide sequence ID" value="XM_003057943.1"/>
</dbReference>
<dbReference type="FunFam" id="3.20.20.100:FF:000002">
    <property type="entry name" value="2,5-diketo-D-gluconic acid reductase A"/>
    <property type="match status" value="1"/>
</dbReference>
<keyword evidence="1" id="KW-0560">Oxidoreductase</keyword>
<dbReference type="EMBL" id="GG663738">
    <property type="protein sequence ID" value="EEH57940.1"/>
    <property type="molecule type" value="Genomic_DNA"/>
</dbReference>
<evidence type="ECO:0000313" key="6">
    <source>
        <dbReference type="EMBL" id="EEH57940.1"/>
    </source>
</evidence>
<dbReference type="OMA" id="KLWPTDQ"/>
<feature type="non-terminal residue" evidence="6">
    <location>
        <position position="1"/>
    </location>
</feature>
<protein>
    <submittedName>
        <fullName evidence="6">Predicted protein</fullName>
    </submittedName>
</protein>
<keyword evidence="7" id="KW-1185">Reference proteome</keyword>
<dbReference type="OrthoDB" id="416253at2759"/>
<sequence>LRTGATIPLIGLGTWKSEPGKVRAAVTHALKRGYAHVDCASVYENEGEVGDALRGVFDSTTLLREDVFITSKLWNSDHAADRVEPACKKSMDLLKVRYLDLYLVHWPVTGNRGAAVTPSIEETWRAMEALVDEGLVRAIGVSNFSVEKMEAISKYARHPISVCQVECHPYWRQTELVKYCEANDIHVTAYSPLGSPDSAAMFKRDAPALMSDPVVIAAAERAGKNVGQTLVRWALQTRPNCSVLPKSTDPARIEGNLDVLDWSLDEEDARALSELPTRRRMVDGSFWLSPLGPYKTLEDLWDGP</sequence>
<accession>C1MPP6</accession>
<dbReference type="PROSITE" id="PS00062">
    <property type="entry name" value="ALDOKETO_REDUCTASE_2"/>
    <property type="match status" value="1"/>
</dbReference>
<evidence type="ECO:0000256" key="1">
    <source>
        <dbReference type="ARBA" id="ARBA00023002"/>
    </source>
</evidence>
<dbReference type="GO" id="GO:0016616">
    <property type="term" value="F:oxidoreductase activity, acting on the CH-OH group of donors, NAD or NADP as acceptor"/>
    <property type="evidence" value="ECO:0007669"/>
    <property type="project" value="UniProtKB-ARBA"/>
</dbReference>
<dbReference type="PIRSF" id="PIRSF000097">
    <property type="entry name" value="AKR"/>
    <property type="match status" value="1"/>
</dbReference>
<evidence type="ECO:0000313" key="7">
    <source>
        <dbReference type="Proteomes" id="UP000001876"/>
    </source>
</evidence>
<dbReference type="Pfam" id="PF00248">
    <property type="entry name" value="Aldo_ket_red"/>
    <property type="match status" value="1"/>
</dbReference>
<dbReference type="AlphaFoldDB" id="C1MPP6"/>
<dbReference type="PRINTS" id="PR00069">
    <property type="entry name" value="ALDKETRDTASE"/>
</dbReference>
<gene>
    <name evidence="6" type="ORF">MICPUCDRAFT_16552</name>
</gene>
<dbReference type="InterPro" id="IPR036812">
    <property type="entry name" value="NAD(P)_OxRdtase_dom_sf"/>
</dbReference>
<name>C1MPP6_MICPC</name>
<dbReference type="eggNOG" id="KOG1577">
    <property type="taxonomic scope" value="Eukaryota"/>
</dbReference>
<organism evidence="7">
    <name type="scientific">Micromonas pusilla (strain CCMP1545)</name>
    <name type="common">Picoplanktonic green alga</name>
    <dbReference type="NCBI Taxonomy" id="564608"/>
    <lineage>
        <taxon>Eukaryota</taxon>
        <taxon>Viridiplantae</taxon>
        <taxon>Chlorophyta</taxon>
        <taxon>Mamiellophyceae</taxon>
        <taxon>Mamiellales</taxon>
        <taxon>Mamiellaceae</taxon>
        <taxon>Micromonas</taxon>
    </lineage>
</organism>
<dbReference type="SUPFAM" id="SSF51430">
    <property type="entry name" value="NAD(P)-linked oxidoreductase"/>
    <property type="match status" value="1"/>
</dbReference>
<dbReference type="GeneID" id="9683014"/>
<feature type="domain" description="NADP-dependent oxidoreductase" evidence="5">
    <location>
        <begin position="10"/>
        <end position="274"/>
    </location>
</feature>
<feature type="binding site" evidence="3">
    <location>
        <position position="105"/>
    </location>
    <ligand>
        <name>substrate</name>
    </ligand>
</feature>
<evidence type="ECO:0000256" key="2">
    <source>
        <dbReference type="PIRSR" id="PIRSR000097-1"/>
    </source>
</evidence>
<dbReference type="STRING" id="564608.C1MPP6"/>
<proteinExistence type="predicted"/>
<reference evidence="6 7" key="1">
    <citation type="journal article" date="2009" name="Science">
        <title>Green evolution and dynamic adaptations revealed by genomes of the marine picoeukaryotes Micromonas.</title>
        <authorList>
            <person name="Worden A.Z."/>
            <person name="Lee J.H."/>
            <person name="Mock T."/>
            <person name="Rouze P."/>
            <person name="Simmons M.P."/>
            <person name="Aerts A.L."/>
            <person name="Allen A.E."/>
            <person name="Cuvelier M.L."/>
            <person name="Derelle E."/>
            <person name="Everett M.V."/>
            <person name="Foulon E."/>
            <person name="Grimwood J."/>
            <person name="Gundlach H."/>
            <person name="Henrissat B."/>
            <person name="Napoli C."/>
            <person name="McDonald S.M."/>
            <person name="Parker M.S."/>
            <person name="Rombauts S."/>
            <person name="Salamov A."/>
            <person name="Von Dassow P."/>
            <person name="Badger J.H."/>
            <person name="Coutinho P.M."/>
            <person name="Demir E."/>
            <person name="Dubchak I."/>
            <person name="Gentemann C."/>
            <person name="Eikrem W."/>
            <person name="Gready J.E."/>
            <person name="John U."/>
            <person name="Lanier W."/>
            <person name="Lindquist E.A."/>
            <person name="Lucas S."/>
            <person name="Mayer K.F."/>
            <person name="Moreau H."/>
            <person name="Not F."/>
            <person name="Otillar R."/>
            <person name="Panaud O."/>
            <person name="Pangilinan J."/>
            <person name="Paulsen I."/>
            <person name="Piegu B."/>
            <person name="Poliakov A."/>
            <person name="Robbens S."/>
            <person name="Schmutz J."/>
            <person name="Toulza E."/>
            <person name="Wyss T."/>
            <person name="Zelensky A."/>
            <person name="Zhou K."/>
            <person name="Armbrust E.V."/>
            <person name="Bhattacharya D."/>
            <person name="Goodenough U.W."/>
            <person name="Van de Peer Y."/>
            <person name="Grigoriev I.V."/>
        </authorList>
    </citation>
    <scope>NUCLEOTIDE SEQUENCE [LARGE SCALE GENOMIC DNA]</scope>
    <source>
        <strain evidence="6 7">CCMP1545</strain>
    </source>
</reference>
<dbReference type="Proteomes" id="UP000001876">
    <property type="component" value="Unassembled WGS sequence"/>
</dbReference>
<dbReference type="InterPro" id="IPR018170">
    <property type="entry name" value="Aldo/ket_reductase_CS"/>
</dbReference>
<dbReference type="PANTHER" id="PTHR11732">
    <property type="entry name" value="ALDO/KETO REDUCTASE"/>
    <property type="match status" value="1"/>
</dbReference>
<evidence type="ECO:0000256" key="4">
    <source>
        <dbReference type="PIRSR" id="PIRSR000097-3"/>
    </source>
</evidence>
<dbReference type="InterPro" id="IPR023210">
    <property type="entry name" value="NADP_OxRdtase_dom"/>
</dbReference>
<dbReference type="PROSITE" id="PS00063">
    <property type="entry name" value="ALDOKETO_REDUCTASE_3"/>
    <property type="match status" value="1"/>
</dbReference>